<feature type="binding site" evidence="7">
    <location>
        <begin position="33"/>
        <end position="34"/>
    </location>
    <ligand>
        <name>4-CDP-2-C-methyl-D-erythritol 2-phosphate</name>
        <dbReference type="ChEBI" id="CHEBI:57919"/>
    </ligand>
</feature>
<feature type="binding site" evidence="7">
    <location>
        <position position="41"/>
    </location>
    <ligand>
        <name>a divalent metal cation</name>
        <dbReference type="ChEBI" id="CHEBI:60240"/>
    </ligand>
</feature>
<name>A0A840VCN9_9BACT</name>
<gene>
    <name evidence="7" type="primary">ispF</name>
    <name evidence="10" type="ORF">HNR46_003549</name>
</gene>
<dbReference type="CDD" id="cd00554">
    <property type="entry name" value="MECDP_synthase"/>
    <property type="match status" value="1"/>
</dbReference>
<feature type="binding site" evidence="7">
    <location>
        <begin position="131"/>
        <end position="134"/>
    </location>
    <ligand>
        <name>4-CDP-2-C-methyl-D-erythritol 2-phosphate</name>
        <dbReference type="ChEBI" id="CHEBI:57919"/>
    </ligand>
</feature>
<comment type="caution">
    <text evidence="10">The sequence shown here is derived from an EMBL/GenBank/DDBJ whole genome shotgun (WGS) entry which is preliminary data.</text>
</comment>
<dbReference type="Pfam" id="PF02542">
    <property type="entry name" value="YgbB"/>
    <property type="match status" value="1"/>
</dbReference>
<evidence type="ECO:0000313" key="10">
    <source>
        <dbReference type="EMBL" id="MBB5353294.1"/>
    </source>
</evidence>
<evidence type="ECO:0000256" key="2">
    <source>
        <dbReference type="ARBA" id="ARBA00004709"/>
    </source>
</evidence>
<dbReference type="PROSITE" id="PS01350">
    <property type="entry name" value="ISPF"/>
    <property type="match status" value="1"/>
</dbReference>
<evidence type="ECO:0000256" key="4">
    <source>
        <dbReference type="ARBA" id="ARBA00022723"/>
    </source>
</evidence>
<accession>A0A840VCN9</accession>
<comment type="caution">
    <text evidence="7">Lacks conserved residue(s) required for the propagation of feature annotation.</text>
</comment>
<evidence type="ECO:0000256" key="5">
    <source>
        <dbReference type="ARBA" id="ARBA00023229"/>
    </source>
</evidence>
<feature type="binding site" evidence="7">
    <location>
        <position position="9"/>
    </location>
    <ligand>
        <name>a divalent metal cation</name>
        <dbReference type="ChEBI" id="CHEBI:60240"/>
    </ligand>
</feature>
<dbReference type="Proteomes" id="UP000557717">
    <property type="component" value="Unassembled WGS sequence"/>
</dbReference>
<feature type="binding site" evidence="7">
    <location>
        <position position="7"/>
    </location>
    <ligand>
        <name>a divalent metal cation</name>
        <dbReference type="ChEBI" id="CHEBI:60240"/>
    </ligand>
</feature>
<dbReference type="InterPro" id="IPR020555">
    <property type="entry name" value="MECDP_synthase_CS"/>
</dbReference>
<keyword evidence="11" id="KW-1185">Reference proteome</keyword>
<reference evidence="10 11" key="1">
    <citation type="submission" date="2020-08" db="EMBL/GenBank/DDBJ databases">
        <title>Genomic Encyclopedia of Type Strains, Phase IV (KMG-IV): sequencing the most valuable type-strain genomes for metagenomic binning, comparative biology and taxonomic classification.</title>
        <authorList>
            <person name="Goeker M."/>
        </authorList>
    </citation>
    <scope>NUCLEOTIDE SEQUENCE [LARGE SCALE GENOMIC DNA]</scope>
    <source>
        <strain evidence="10 11">YC6886</strain>
    </source>
</reference>
<dbReference type="EMBL" id="JACHFD010000023">
    <property type="protein sequence ID" value="MBB5353294.1"/>
    <property type="molecule type" value="Genomic_DNA"/>
</dbReference>
<dbReference type="GO" id="GO:0016114">
    <property type="term" value="P:terpenoid biosynthetic process"/>
    <property type="evidence" value="ECO:0007669"/>
    <property type="project" value="InterPro"/>
</dbReference>
<evidence type="ECO:0000256" key="1">
    <source>
        <dbReference type="ARBA" id="ARBA00000200"/>
    </source>
</evidence>
<sequence>MIGLGYDIHRFTEGRPLVLGGVEIPHTHGLDGHSDADVLCHAIADAVLGTLGLPDIGHWFPPGDPACKDICSLKILEKAAALIREQGFELVNVDATLIAEAPKVLPHRPAMQEKIGQALGLAPERVGIKATTNEMLGAIGRREGMAAMAVAQIR</sequence>
<dbReference type="InterPro" id="IPR036571">
    <property type="entry name" value="MECDP_synthase_sf"/>
</dbReference>
<proteinExistence type="inferred from homology"/>
<evidence type="ECO:0000259" key="9">
    <source>
        <dbReference type="Pfam" id="PF02542"/>
    </source>
</evidence>
<comment type="subunit">
    <text evidence="7">Homotrimer.</text>
</comment>
<dbReference type="PANTHER" id="PTHR43181:SF1">
    <property type="entry name" value="2-C-METHYL-D-ERYTHRITOL 2,4-CYCLODIPHOSPHATE SYNTHASE, CHLOROPLASTIC"/>
    <property type="match status" value="1"/>
</dbReference>
<dbReference type="RefSeq" id="WP_221285242.1">
    <property type="nucleotide sequence ID" value="NZ_JACHFD010000023.1"/>
</dbReference>
<organism evidence="10 11">
    <name type="scientific">Haloferula luteola</name>
    <dbReference type="NCBI Taxonomy" id="595692"/>
    <lineage>
        <taxon>Bacteria</taxon>
        <taxon>Pseudomonadati</taxon>
        <taxon>Verrucomicrobiota</taxon>
        <taxon>Verrucomicrobiia</taxon>
        <taxon>Verrucomicrobiales</taxon>
        <taxon>Verrucomicrobiaceae</taxon>
        <taxon>Haloferula</taxon>
    </lineage>
</organism>
<keyword evidence="4 7" id="KW-0479">Metal-binding</keyword>
<dbReference type="PANTHER" id="PTHR43181">
    <property type="entry name" value="2-C-METHYL-D-ERYTHRITOL 2,4-CYCLODIPHOSPHATE SYNTHASE, CHLOROPLASTIC"/>
    <property type="match status" value="1"/>
</dbReference>
<comment type="pathway">
    <text evidence="2 7">Isoprenoid biosynthesis; isopentenyl diphosphate biosynthesis via DXP pathway; isopentenyl diphosphate from 1-deoxy-D-xylulose 5-phosphate: step 4/6.</text>
</comment>
<evidence type="ECO:0000256" key="3">
    <source>
        <dbReference type="ARBA" id="ARBA00012579"/>
    </source>
</evidence>
<feature type="binding site" evidence="7">
    <location>
        <position position="141"/>
    </location>
    <ligand>
        <name>4-CDP-2-C-methyl-D-erythritol 2-phosphate</name>
        <dbReference type="ChEBI" id="CHEBI:57919"/>
    </ligand>
</feature>
<dbReference type="InterPro" id="IPR003526">
    <property type="entry name" value="MECDP_synthase"/>
</dbReference>
<dbReference type="GO" id="GO:0019288">
    <property type="term" value="P:isopentenyl diphosphate biosynthetic process, methylerythritol 4-phosphate pathway"/>
    <property type="evidence" value="ECO:0007669"/>
    <property type="project" value="UniProtKB-UniRule"/>
</dbReference>
<dbReference type="SUPFAM" id="SSF69765">
    <property type="entry name" value="IpsF-like"/>
    <property type="match status" value="1"/>
</dbReference>
<evidence type="ECO:0000256" key="8">
    <source>
        <dbReference type="RuleBase" id="RU004395"/>
    </source>
</evidence>
<dbReference type="GO" id="GO:0046872">
    <property type="term" value="F:metal ion binding"/>
    <property type="evidence" value="ECO:0007669"/>
    <property type="project" value="UniProtKB-KW"/>
</dbReference>
<feature type="domain" description="2-C-methyl-D-erythritol 2,4-cyclodiphosphate synthase" evidence="9">
    <location>
        <begin position="2"/>
        <end position="153"/>
    </location>
</feature>
<comment type="function">
    <text evidence="7">Involved in the biosynthesis of isopentenyl diphosphate (IPP) and dimethylallyl diphosphate (DMAPP), two major building blocks of isoprenoid compounds. Catalyzes the conversion of 4-diphosphocytidyl-2-C-methyl-D-erythritol 2-phosphate (CDP-ME2P) to 2-C-methyl-D-erythritol 2,4-cyclodiphosphate (ME-CPP) with a corresponding release of cytidine 5-monophosphate (CMP).</text>
</comment>
<evidence type="ECO:0000256" key="7">
    <source>
        <dbReference type="HAMAP-Rule" id="MF_00107"/>
    </source>
</evidence>
<dbReference type="HAMAP" id="MF_00107">
    <property type="entry name" value="IspF"/>
    <property type="match status" value="1"/>
</dbReference>
<protein>
    <recommendedName>
        <fullName evidence="3 7">2-C-methyl-D-erythritol 2,4-cyclodiphosphate synthase</fullName>
        <shortName evidence="7">MECDP-synthase</shortName>
        <shortName evidence="7">MECPP-synthase</shortName>
        <shortName evidence="7">MECPS</shortName>
        <ecNumber evidence="3 7">4.6.1.12</ecNumber>
    </recommendedName>
</protein>
<dbReference type="GO" id="GO:0008685">
    <property type="term" value="F:2-C-methyl-D-erythritol 2,4-cyclodiphosphate synthase activity"/>
    <property type="evidence" value="ECO:0007669"/>
    <property type="project" value="UniProtKB-UniRule"/>
</dbReference>
<dbReference type="Gene3D" id="3.30.1330.50">
    <property type="entry name" value="2-C-methyl-D-erythritol 2,4-cyclodiphosphate synthase"/>
    <property type="match status" value="1"/>
</dbReference>
<dbReference type="NCBIfam" id="TIGR00151">
    <property type="entry name" value="ispF"/>
    <property type="match status" value="1"/>
</dbReference>
<evidence type="ECO:0000256" key="6">
    <source>
        <dbReference type="ARBA" id="ARBA00023239"/>
    </source>
</evidence>
<dbReference type="AlphaFoldDB" id="A0A840VCN9"/>
<dbReference type="EC" id="4.6.1.12" evidence="3 7"/>
<dbReference type="UniPathway" id="UPA00056">
    <property type="reaction ID" value="UER00095"/>
</dbReference>
<comment type="catalytic activity">
    <reaction evidence="1 7 8">
        <text>4-CDP-2-C-methyl-D-erythritol 2-phosphate = 2-C-methyl-D-erythritol 2,4-cyclic diphosphate + CMP</text>
        <dbReference type="Rhea" id="RHEA:23864"/>
        <dbReference type="ChEBI" id="CHEBI:57919"/>
        <dbReference type="ChEBI" id="CHEBI:58483"/>
        <dbReference type="ChEBI" id="CHEBI:60377"/>
        <dbReference type="EC" id="4.6.1.12"/>
    </reaction>
</comment>
<feature type="site" description="Transition state stabilizer" evidence="7">
    <location>
        <position position="132"/>
    </location>
</feature>
<feature type="binding site" evidence="7">
    <location>
        <begin position="7"/>
        <end position="9"/>
    </location>
    <ligand>
        <name>4-CDP-2-C-methyl-D-erythritol 2-phosphate</name>
        <dbReference type="ChEBI" id="CHEBI:57919"/>
    </ligand>
</feature>
<keyword evidence="6 7" id="KW-0456">Lyase</keyword>
<keyword evidence="5 7" id="KW-0414">Isoprene biosynthesis</keyword>
<evidence type="ECO:0000313" key="11">
    <source>
        <dbReference type="Proteomes" id="UP000557717"/>
    </source>
</evidence>
<comment type="cofactor">
    <cofactor evidence="7">
        <name>a divalent metal cation</name>
        <dbReference type="ChEBI" id="CHEBI:60240"/>
    </cofactor>
    <text evidence="7">Binds 1 divalent metal cation per subunit.</text>
</comment>
<feature type="site" description="Transition state stabilizer" evidence="7">
    <location>
        <position position="33"/>
    </location>
</feature>
<comment type="similarity">
    <text evidence="7 8">Belongs to the IspF family.</text>
</comment>
<feature type="binding site" evidence="7">
    <location>
        <begin position="55"/>
        <end position="57"/>
    </location>
    <ligand>
        <name>4-CDP-2-C-methyl-D-erythritol 2-phosphate</name>
        <dbReference type="ChEBI" id="CHEBI:57919"/>
    </ligand>
</feature>